<dbReference type="InterPro" id="IPR049054">
    <property type="entry name" value="CN_hydtase_beta-like_N"/>
</dbReference>
<evidence type="ECO:0000313" key="6">
    <source>
        <dbReference type="Proteomes" id="UP001245370"/>
    </source>
</evidence>
<accession>A0A9W6CI85</accession>
<dbReference type="GeneID" id="95763344"/>
<comment type="caution">
    <text evidence="3">The sequence shown here is derived from an EMBL/GenBank/DDBJ whole genome shotgun (WGS) entry which is preliminary data.</text>
</comment>
<dbReference type="EMBL" id="JAVDPY010000004">
    <property type="protein sequence ID" value="MDR6334168.1"/>
    <property type="molecule type" value="Genomic_DNA"/>
</dbReference>
<evidence type="ECO:0000313" key="4">
    <source>
        <dbReference type="EMBL" id="MDR6334168.1"/>
    </source>
</evidence>
<reference evidence="4 6" key="2">
    <citation type="submission" date="2023-07" db="EMBL/GenBank/DDBJ databases">
        <title>Genomic Encyclopedia of Type Strains, Phase IV (KMG-IV): sequencing the most valuable type-strain genomes for metagenomic binning, comparative biology and taxonomic classification.</title>
        <authorList>
            <person name="Goeker M."/>
        </authorList>
    </citation>
    <scope>NUCLEOTIDE SEQUENCE [LARGE SCALE GENOMIC DNA]</scope>
    <source>
        <strain evidence="4 6">DSM 338</strain>
    </source>
</reference>
<dbReference type="Proteomes" id="UP001144397">
    <property type="component" value="Unassembled WGS sequence"/>
</dbReference>
<keyword evidence="6" id="KW-1185">Reference proteome</keyword>
<dbReference type="InterPro" id="IPR042262">
    <property type="entry name" value="CN_hydtase_beta_C"/>
</dbReference>
<dbReference type="Proteomes" id="UP001245370">
    <property type="component" value="Unassembled WGS sequence"/>
</dbReference>
<evidence type="ECO:0000256" key="1">
    <source>
        <dbReference type="SAM" id="MobiDB-lite"/>
    </source>
</evidence>
<dbReference type="EMBL" id="BSDO01000003">
    <property type="protein sequence ID" value="GLI22888.1"/>
    <property type="molecule type" value="Genomic_DNA"/>
</dbReference>
<protein>
    <recommendedName>
        <fullName evidence="2">Nitrile hydratase beta subunit-like N-terminal domain-containing protein</fullName>
    </recommendedName>
</protein>
<reference evidence="3" key="1">
    <citation type="submission" date="2022-12" db="EMBL/GenBank/DDBJ databases">
        <title>Reference genome sequencing for broad-spectrum identification of bacterial and archaeal isolates by mass spectrometry.</title>
        <authorList>
            <person name="Sekiguchi Y."/>
            <person name="Tourlousse D.M."/>
        </authorList>
    </citation>
    <scope>NUCLEOTIDE SEQUENCE</scope>
    <source>
        <strain evidence="3">301</strain>
    </source>
</reference>
<dbReference type="AlphaFoldDB" id="A0A9W6CI85"/>
<dbReference type="Gene3D" id="1.10.472.20">
    <property type="entry name" value="Nitrile hydratase, beta subunit"/>
    <property type="match status" value="1"/>
</dbReference>
<sequence>MTSDAPRGQPEGPFRGYHDIGGRPAGAVAKDEYAFADWQKLSEAIRGALEAKGRIVSLDEIRRVFESFGEDLYNTLGFYERRAEALTVLLDEKGIVPRAAVLARMEAIAAMECRQVDHVTKTVTNKPTISPPAGSAAP</sequence>
<organism evidence="3 5">
    <name type="scientific">Xanthobacter flavus</name>
    <dbReference type="NCBI Taxonomy" id="281"/>
    <lineage>
        <taxon>Bacteria</taxon>
        <taxon>Pseudomonadati</taxon>
        <taxon>Pseudomonadota</taxon>
        <taxon>Alphaproteobacteria</taxon>
        <taxon>Hyphomicrobiales</taxon>
        <taxon>Xanthobacteraceae</taxon>
        <taxon>Xanthobacter</taxon>
    </lineage>
</organism>
<proteinExistence type="predicted"/>
<dbReference type="InterPro" id="IPR008990">
    <property type="entry name" value="Elect_transpt_acc-like_dom_sf"/>
</dbReference>
<dbReference type="SUPFAM" id="SSF50090">
    <property type="entry name" value="Electron transport accessory proteins"/>
    <property type="match status" value="1"/>
</dbReference>
<dbReference type="Pfam" id="PF21006">
    <property type="entry name" value="NHase_beta_N"/>
    <property type="match status" value="1"/>
</dbReference>
<evidence type="ECO:0000313" key="5">
    <source>
        <dbReference type="Proteomes" id="UP001144397"/>
    </source>
</evidence>
<dbReference type="RefSeq" id="WP_281807788.1">
    <property type="nucleotide sequence ID" value="NZ_BSDO01000003.1"/>
</dbReference>
<evidence type="ECO:0000313" key="3">
    <source>
        <dbReference type="EMBL" id="GLI22888.1"/>
    </source>
</evidence>
<feature type="region of interest" description="Disordered" evidence="1">
    <location>
        <begin position="1"/>
        <end position="20"/>
    </location>
</feature>
<name>A0A9W6CI85_XANFL</name>
<evidence type="ECO:0000259" key="2">
    <source>
        <dbReference type="Pfam" id="PF21006"/>
    </source>
</evidence>
<feature type="domain" description="Nitrile hydratase beta subunit-like N-terminal" evidence="2">
    <location>
        <begin position="16"/>
        <end position="114"/>
    </location>
</feature>
<gene>
    <name evidence="4" type="ORF">GGQ86_002644</name>
    <name evidence="3" type="ORF">XFLAVUS301_25620</name>
</gene>